<feature type="transmembrane region" description="Helical" evidence="8">
    <location>
        <begin position="375"/>
        <end position="393"/>
    </location>
</feature>
<feature type="transmembrane region" description="Helical" evidence="8">
    <location>
        <begin position="199"/>
        <end position="216"/>
    </location>
</feature>
<evidence type="ECO:0000256" key="1">
    <source>
        <dbReference type="ARBA" id="ARBA00004651"/>
    </source>
</evidence>
<comment type="caution">
    <text evidence="10">The sequence shown here is derived from an EMBL/GenBank/DDBJ whole genome shotgun (WGS) entry which is preliminary data.</text>
</comment>
<keyword evidence="5 8" id="KW-0812">Transmembrane</keyword>
<feature type="transmembrane region" description="Helical" evidence="8">
    <location>
        <begin position="337"/>
        <end position="363"/>
    </location>
</feature>
<dbReference type="EMBL" id="BMJC01000005">
    <property type="protein sequence ID" value="GGB16635.1"/>
    <property type="molecule type" value="Genomic_DNA"/>
</dbReference>
<dbReference type="AlphaFoldDB" id="A0A8J2UGY1"/>
<feature type="transmembrane region" description="Helical" evidence="8">
    <location>
        <begin position="281"/>
        <end position="297"/>
    </location>
</feature>
<dbReference type="InterPro" id="IPR050297">
    <property type="entry name" value="LipidA_mod_glycosyltrf_83"/>
</dbReference>
<evidence type="ECO:0000259" key="9">
    <source>
        <dbReference type="Pfam" id="PF13231"/>
    </source>
</evidence>
<proteinExistence type="predicted"/>
<comment type="subcellular location">
    <subcellularLocation>
        <location evidence="1">Cell membrane</location>
        <topology evidence="1">Multi-pass membrane protein</topology>
    </subcellularLocation>
</comment>
<keyword evidence="7 8" id="KW-0472">Membrane</keyword>
<dbReference type="Proteomes" id="UP000607559">
    <property type="component" value="Unassembled WGS sequence"/>
</dbReference>
<feature type="transmembrane region" description="Helical" evidence="8">
    <location>
        <begin position="256"/>
        <end position="274"/>
    </location>
</feature>
<dbReference type="Pfam" id="PF13231">
    <property type="entry name" value="PMT_2"/>
    <property type="match status" value="1"/>
</dbReference>
<dbReference type="PANTHER" id="PTHR33908:SF11">
    <property type="entry name" value="MEMBRANE PROTEIN"/>
    <property type="match status" value="1"/>
</dbReference>
<evidence type="ECO:0000256" key="6">
    <source>
        <dbReference type="ARBA" id="ARBA00022989"/>
    </source>
</evidence>
<feature type="transmembrane region" description="Helical" evidence="8">
    <location>
        <begin position="159"/>
        <end position="187"/>
    </location>
</feature>
<dbReference type="GO" id="GO:0009103">
    <property type="term" value="P:lipopolysaccharide biosynthetic process"/>
    <property type="evidence" value="ECO:0007669"/>
    <property type="project" value="UniProtKB-ARBA"/>
</dbReference>
<sequence>MMKQSARNYFLILILLWILIEIIIRPLGEFPLNDDWSYTRSLENLYRLHSFSICGFTSMPLIAQLGWGMLFCRLFGFSFFIVRLSTIVLGLVGVLCSYGIVKELTGNNRLAFFTGLIVLVNPLYLNLANSFMTDVPFAAALWLSVYCLLKGMRGAGRRYILWGVFFCICATLIRQLGLLVIVSWALVVVVKDSWSRKSLLMAAGGVAAVVVSYLVYNSLLYHYSGRPLLYDEGFNHIRMNFTNKEYPLPFFLTKQVFGVLVYSGLFILPLLFLFRVSRRMLVWYALTVLVVLGYCVGTKKVMPFFGNIINPAGVGVTDLRDTMILHLPNTPLIAHSVWVLVTVAGAIGAGLLAVAGVQAIRYLRRLTATVKAEPGVVFLVAFLVLYLGVMLVGGTFDRYLLPMLPLLCALVGMRLAPAISFRPLSIGIALTVLVVFAVVSVGETYNYFSWNRARWEALHYLTDEQHLPPTKIDGGPAFNGYYLFDDTYDWQEDPARKSWWWVKDDEWLVSFGPVAGYRVVKEYPYRRWMGAASGTICILQRIN</sequence>
<reference evidence="10" key="2">
    <citation type="submission" date="2020-09" db="EMBL/GenBank/DDBJ databases">
        <authorList>
            <person name="Sun Q."/>
            <person name="Zhou Y."/>
        </authorList>
    </citation>
    <scope>NUCLEOTIDE SEQUENCE</scope>
    <source>
        <strain evidence="10">CGMCC 1.15448</strain>
    </source>
</reference>
<feature type="domain" description="Glycosyltransferase RgtA/B/C/D-like" evidence="9">
    <location>
        <begin position="70"/>
        <end position="212"/>
    </location>
</feature>
<evidence type="ECO:0000256" key="5">
    <source>
        <dbReference type="ARBA" id="ARBA00022692"/>
    </source>
</evidence>
<feature type="transmembrane region" description="Helical" evidence="8">
    <location>
        <begin position="112"/>
        <end position="128"/>
    </location>
</feature>
<keyword evidence="3" id="KW-0328">Glycosyltransferase</keyword>
<dbReference type="GO" id="GO:0016763">
    <property type="term" value="F:pentosyltransferase activity"/>
    <property type="evidence" value="ECO:0007669"/>
    <property type="project" value="TreeGrafter"/>
</dbReference>
<keyword evidence="4" id="KW-0808">Transferase</keyword>
<evidence type="ECO:0000256" key="4">
    <source>
        <dbReference type="ARBA" id="ARBA00022679"/>
    </source>
</evidence>
<dbReference type="InterPro" id="IPR038731">
    <property type="entry name" value="RgtA/B/C-like"/>
</dbReference>
<evidence type="ECO:0000256" key="2">
    <source>
        <dbReference type="ARBA" id="ARBA00022475"/>
    </source>
</evidence>
<feature type="transmembrane region" description="Helical" evidence="8">
    <location>
        <begin position="9"/>
        <end position="28"/>
    </location>
</feature>
<dbReference type="PANTHER" id="PTHR33908">
    <property type="entry name" value="MANNOSYLTRANSFERASE YKCB-RELATED"/>
    <property type="match status" value="1"/>
</dbReference>
<feature type="transmembrane region" description="Helical" evidence="8">
    <location>
        <begin position="424"/>
        <end position="442"/>
    </location>
</feature>
<evidence type="ECO:0000256" key="8">
    <source>
        <dbReference type="SAM" id="Phobius"/>
    </source>
</evidence>
<evidence type="ECO:0000256" key="3">
    <source>
        <dbReference type="ARBA" id="ARBA00022676"/>
    </source>
</evidence>
<keyword evidence="6 8" id="KW-1133">Transmembrane helix</keyword>
<organism evidence="10 11">
    <name type="scientific">Puia dinghuensis</name>
    <dbReference type="NCBI Taxonomy" id="1792502"/>
    <lineage>
        <taxon>Bacteria</taxon>
        <taxon>Pseudomonadati</taxon>
        <taxon>Bacteroidota</taxon>
        <taxon>Chitinophagia</taxon>
        <taxon>Chitinophagales</taxon>
        <taxon>Chitinophagaceae</taxon>
        <taxon>Puia</taxon>
    </lineage>
</organism>
<protein>
    <recommendedName>
        <fullName evidence="9">Glycosyltransferase RgtA/B/C/D-like domain-containing protein</fullName>
    </recommendedName>
</protein>
<gene>
    <name evidence="10" type="ORF">GCM10011511_45570</name>
</gene>
<keyword evidence="2" id="KW-1003">Cell membrane</keyword>
<evidence type="ECO:0000256" key="7">
    <source>
        <dbReference type="ARBA" id="ARBA00023136"/>
    </source>
</evidence>
<accession>A0A8J2UGY1</accession>
<feature type="transmembrane region" description="Helical" evidence="8">
    <location>
        <begin position="74"/>
        <end position="100"/>
    </location>
</feature>
<reference evidence="10" key="1">
    <citation type="journal article" date="2014" name="Int. J. Syst. Evol. Microbiol.">
        <title>Complete genome sequence of Corynebacterium casei LMG S-19264T (=DSM 44701T), isolated from a smear-ripened cheese.</title>
        <authorList>
            <consortium name="US DOE Joint Genome Institute (JGI-PGF)"/>
            <person name="Walter F."/>
            <person name="Albersmeier A."/>
            <person name="Kalinowski J."/>
            <person name="Ruckert C."/>
        </authorList>
    </citation>
    <scope>NUCLEOTIDE SEQUENCE</scope>
    <source>
        <strain evidence="10">CGMCC 1.15448</strain>
    </source>
</reference>
<evidence type="ECO:0000313" key="10">
    <source>
        <dbReference type="EMBL" id="GGB16635.1"/>
    </source>
</evidence>
<keyword evidence="11" id="KW-1185">Reference proteome</keyword>
<evidence type="ECO:0000313" key="11">
    <source>
        <dbReference type="Proteomes" id="UP000607559"/>
    </source>
</evidence>
<dbReference type="GO" id="GO:0005886">
    <property type="term" value="C:plasma membrane"/>
    <property type="evidence" value="ECO:0007669"/>
    <property type="project" value="UniProtKB-SubCell"/>
</dbReference>
<name>A0A8J2UGY1_9BACT</name>